<reference evidence="4 5" key="1">
    <citation type="submission" date="2022-09" db="EMBL/GenBank/DDBJ databases">
        <title>Xylan utilization by haloarchaea-nanohaloarchaea associations.</title>
        <authorList>
            <person name="Yakimov M."/>
        </authorList>
    </citation>
    <scope>NUCLEOTIDE SEQUENCE [LARGE SCALE GENOMIC DNA]</scope>
    <source>
        <strain evidence="4 5">SVXNc</strain>
    </source>
</reference>
<evidence type="ECO:0000313" key="5">
    <source>
        <dbReference type="Proteomes" id="UP001218034"/>
    </source>
</evidence>
<dbReference type="SMART" id="SM00382">
    <property type="entry name" value="AAA"/>
    <property type="match status" value="1"/>
</dbReference>
<feature type="domain" description="ABC transporter" evidence="3">
    <location>
        <begin position="3"/>
        <end position="247"/>
    </location>
</feature>
<dbReference type="PANTHER" id="PTHR43204">
    <property type="entry name" value="ABC TRANSPORTER I FAMILY MEMBER 6, CHLOROPLASTIC"/>
    <property type="match status" value="1"/>
</dbReference>
<dbReference type="Proteomes" id="UP001218034">
    <property type="component" value="Chromosome"/>
</dbReference>
<evidence type="ECO:0000256" key="1">
    <source>
        <dbReference type="ARBA" id="ARBA00022741"/>
    </source>
</evidence>
<dbReference type="SUPFAM" id="SSF52540">
    <property type="entry name" value="P-loop containing nucleoside triphosphate hydrolases"/>
    <property type="match status" value="1"/>
</dbReference>
<keyword evidence="1" id="KW-0547">Nucleotide-binding</keyword>
<dbReference type="InterPro" id="IPR010230">
    <property type="entry name" value="FeS-cluster_ATPase_SufC"/>
</dbReference>
<name>A0ABY8CHM0_9ARCH</name>
<protein>
    <submittedName>
        <fullName evidence="4">Cysteine desulfurase activator ATPase</fullName>
    </submittedName>
</protein>
<dbReference type="RefSeq" id="WP_347722258.1">
    <property type="nucleotide sequence ID" value="NZ_CP104395.1"/>
</dbReference>
<organism evidence="4 5">
    <name type="scientific">Candidatus Nanohalococcus occultus</name>
    <dbReference type="NCBI Taxonomy" id="2978047"/>
    <lineage>
        <taxon>Archaea</taxon>
        <taxon>Candidatus Nanohalarchaeota</taxon>
        <taxon>Candidatus Nanohalarchaeota incertae sedis</taxon>
        <taxon>Candidatus Nanohalococcus</taxon>
    </lineage>
</organism>
<dbReference type="Pfam" id="PF00005">
    <property type="entry name" value="ABC_tran"/>
    <property type="match status" value="1"/>
</dbReference>
<dbReference type="PROSITE" id="PS50893">
    <property type="entry name" value="ABC_TRANSPORTER_2"/>
    <property type="match status" value="1"/>
</dbReference>
<keyword evidence="2" id="KW-0067">ATP-binding</keyword>
<dbReference type="Gene3D" id="3.40.50.300">
    <property type="entry name" value="P-loop containing nucleotide triphosphate hydrolases"/>
    <property type="match status" value="1"/>
</dbReference>
<evidence type="ECO:0000313" key="4">
    <source>
        <dbReference type="EMBL" id="WEL19388.1"/>
    </source>
</evidence>
<gene>
    <name evidence="4" type="primary">sufC</name>
    <name evidence="4" type="ORF">SVXNc_0363</name>
</gene>
<dbReference type="NCBIfam" id="TIGR01978">
    <property type="entry name" value="sufC"/>
    <property type="match status" value="1"/>
</dbReference>
<dbReference type="InterPro" id="IPR003593">
    <property type="entry name" value="AAA+_ATPase"/>
</dbReference>
<dbReference type="InterPro" id="IPR003439">
    <property type="entry name" value="ABC_transporter-like_ATP-bd"/>
</dbReference>
<dbReference type="EMBL" id="CP104395">
    <property type="protein sequence ID" value="WEL19388.1"/>
    <property type="molecule type" value="Genomic_DNA"/>
</dbReference>
<sequence length="247" mass="27684">MSLEVKNLEASVEDEKILRGVSLEVNPGEIHAIMGPNGSGKSTLCKSLMGNPVYTVDDGQILIDGEDVTDEETDERARKGLFLAFQYPSEISGIKVAEFLKEALDARREEKGEEPMPQTEFNELLREKLDLLDMDEEYARRYLNEGFSGGEKKRNEILQMAVLDPKYAVLDEIDSGLDIDALQVVAKGINKLANQDQGVLMITHYQRILDHVKPDHVHVMMDGEIVESGGSELAEKLEDEGYEWLTE</sequence>
<dbReference type="GeneID" id="98290400"/>
<dbReference type="InterPro" id="IPR017871">
    <property type="entry name" value="ABC_transporter-like_CS"/>
</dbReference>
<evidence type="ECO:0000259" key="3">
    <source>
        <dbReference type="PROSITE" id="PS50893"/>
    </source>
</evidence>
<dbReference type="CDD" id="cd03217">
    <property type="entry name" value="ABC_FeS_Assembly"/>
    <property type="match status" value="1"/>
</dbReference>
<proteinExistence type="predicted"/>
<accession>A0ABY8CHM0</accession>
<dbReference type="InterPro" id="IPR027417">
    <property type="entry name" value="P-loop_NTPase"/>
</dbReference>
<evidence type="ECO:0000256" key="2">
    <source>
        <dbReference type="ARBA" id="ARBA00022840"/>
    </source>
</evidence>
<dbReference type="PROSITE" id="PS00211">
    <property type="entry name" value="ABC_TRANSPORTER_1"/>
    <property type="match status" value="1"/>
</dbReference>
<dbReference type="PANTHER" id="PTHR43204:SF1">
    <property type="entry name" value="ABC TRANSPORTER I FAMILY MEMBER 6, CHLOROPLASTIC"/>
    <property type="match status" value="1"/>
</dbReference>
<keyword evidence="5" id="KW-1185">Reference proteome</keyword>